<dbReference type="RefSeq" id="WP_143526211.1">
    <property type="nucleotide sequence ID" value="NZ_FTOQ01000009.1"/>
</dbReference>
<dbReference type="STRING" id="633194.SAMN05421759_10994"/>
<dbReference type="Proteomes" id="UP000186684">
    <property type="component" value="Unassembled WGS sequence"/>
</dbReference>
<dbReference type="AlphaFoldDB" id="A0A1N7NPM7"/>
<evidence type="ECO:0000313" key="2">
    <source>
        <dbReference type="EMBL" id="SIT00267.1"/>
    </source>
</evidence>
<evidence type="ECO:0000256" key="1">
    <source>
        <dbReference type="SAM" id="MobiDB-lite"/>
    </source>
</evidence>
<organism evidence="2 3">
    <name type="scientific">Roseivivax lentus</name>
    <dbReference type="NCBI Taxonomy" id="633194"/>
    <lineage>
        <taxon>Bacteria</taxon>
        <taxon>Pseudomonadati</taxon>
        <taxon>Pseudomonadota</taxon>
        <taxon>Alphaproteobacteria</taxon>
        <taxon>Rhodobacterales</taxon>
        <taxon>Roseobacteraceae</taxon>
        <taxon>Roseivivax</taxon>
    </lineage>
</organism>
<sequence length="184" mass="20954">MLDTFYDDDFEDDFGFEDDDFEDGDDLFDPEDIEAMEALADDFAEGFEDDDLDEDAFLGALAGLAARALPMVKRAAPMLLKAGRSILGRLSRSTTVRNAARAVPTILRKTAADQARRVASGQRLTRQSVLKSAARHTAQALDPRRRRRIIRKHRQIVRRRPVRPPTRSGAARYRRVCRCRMVRY</sequence>
<reference evidence="3" key="1">
    <citation type="submission" date="2017-01" db="EMBL/GenBank/DDBJ databases">
        <authorList>
            <person name="Varghese N."/>
            <person name="Submissions S."/>
        </authorList>
    </citation>
    <scope>NUCLEOTIDE SEQUENCE [LARGE SCALE GENOMIC DNA]</scope>
    <source>
        <strain evidence="3">DSM 29430</strain>
    </source>
</reference>
<feature type="region of interest" description="Disordered" evidence="1">
    <location>
        <begin position="1"/>
        <end position="21"/>
    </location>
</feature>
<evidence type="ECO:0000313" key="3">
    <source>
        <dbReference type="Proteomes" id="UP000186684"/>
    </source>
</evidence>
<keyword evidence="3" id="KW-1185">Reference proteome</keyword>
<gene>
    <name evidence="2" type="ORF">SAMN05421759_10994</name>
</gene>
<protein>
    <submittedName>
        <fullName evidence="2">Uncharacterized protein</fullName>
    </submittedName>
</protein>
<dbReference type="EMBL" id="FTOQ01000009">
    <property type="protein sequence ID" value="SIT00267.1"/>
    <property type="molecule type" value="Genomic_DNA"/>
</dbReference>
<proteinExistence type="predicted"/>
<name>A0A1N7NPM7_9RHOB</name>
<accession>A0A1N7NPM7</accession>